<dbReference type="SUPFAM" id="SSF117074">
    <property type="entry name" value="Hypothetical protein PA1324"/>
    <property type="match status" value="1"/>
</dbReference>
<dbReference type="RefSeq" id="WP_182330438.1">
    <property type="nucleotide sequence ID" value="NZ_CP058555.1"/>
</dbReference>
<organism evidence="1 2">
    <name type="scientific">Sphingobacterium paramultivorum</name>
    <dbReference type="NCBI Taxonomy" id="2886510"/>
    <lineage>
        <taxon>Bacteria</taxon>
        <taxon>Pseudomonadati</taxon>
        <taxon>Bacteroidota</taxon>
        <taxon>Sphingobacteriia</taxon>
        <taxon>Sphingobacteriales</taxon>
        <taxon>Sphingobacteriaceae</taxon>
        <taxon>Sphingobacterium</taxon>
    </lineage>
</organism>
<gene>
    <name evidence="1" type="ORF">HS960_19560</name>
</gene>
<dbReference type="EMBL" id="CP058555">
    <property type="protein sequence ID" value="QMV69715.1"/>
    <property type="molecule type" value="Genomic_DNA"/>
</dbReference>
<name>A0A7G5E6U0_9SPHI</name>
<dbReference type="Gene3D" id="2.60.40.10">
    <property type="entry name" value="Immunoglobulins"/>
    <property type="match status" value="1"/>
</dbReference>
<proteinExistence type="predicted"/>
<evidence type="ECO:0008006" key="3">
    <source>
        <dbReference type="Google" id="ProtNLM"/>
    </source>
</evidence>
<accession>A0A7G5E6U0</accession>
<reference evidence="1 2" key="1">
    <citation type="journal article" date="2020" name="G3 (Bethesda)">
        <title>CeMbio - The Caenorhabditis elegans Microbiome Resource.</title>
        <authorList>
            <person name="Dirksen P."/>
            <person name="Assie A."/>
            <person name="Zimmermann J."/>
            <person name="Zhang F."/>
            <person name="Tietje A.M."/>
            <person name="Marsh S.A."/>
            <person name="Felix M.A."/>
            <person name="Shapira M."/>
            <person name="Kaleta C."/>
            <person name="Schulenburg H."/>
            <person name="Samuel B."/>
        </authorList>
    </citation>
    <scope>NUCLEOTIDE SEQUENCE [LARGE SCALE GENOMIC DNA]</scope>
    <source>
        <strain evidence="1 2">BIGb0170</strain>
    </source>
</reference>
<evidence type="ECO:0000313" key="1">
    <source>
        <dbReference type="EMBL" id="QMV69715.1"/>
    </source>
</evidence>
<dbReference type="Proteomes" id="UP000515450">
    <property type="component" value="Chromosome"/>
</dbReference>
<dbReference type="InterPro" id="IPR013783">
    <property type="entry name" value="Ig-like_fold"/>
</dbReference>
<evidence type="ECO:0000313" key="2">
    <source>
        <dbReference type="Proteomes" id="UP000515450"/>
    </source>
</evidence>
<protein>
    <recommendedName>
        <fullName evidence="3">SD-repeat containing protein B domain-containing protein</fullName>
    </recommendedName>
</protein>
<keyword evidence="2" id="KW-1185">Reference proteome</keyword>
<dbReference type="AlphaFoldDB" id="A0A7G5E6U0"/>
<sequence length="944" mass="107505">MPIRSLLVFVFLFCYSALFLSIAKSQQQYDIAFHFEYDSILISSSQTFSNKLTIVNYTDRTVELTARSNDTKALQGLIKLPPLIQLKAHETKMFPLKYMTDRRTISNAIQKFSVGLNSEDTTLIIQPPQVFYTKLDVQAALLIQSELSEYFIDQSTGQTQFLVRALNTGLIPLTFQLQFGNLPSELEINGETLPITLAAGGQSLLTFTARMRTKKIATDVELTMIAVEAGGKQLASSRVRIMTVGSVKRFGSAMNLQNQPYNNMIALRYLNMGQDISVYQLQGYGNLALSKESSLSYRMNVDYFRSQRALNMYDSYLNYQTEKWGLKAGNIYENLDQYVNGRGLRANYKFDKSRSINVYAVQNNYFLWNQMSSFSPGGGVLGLKYAFTSEKNQESSLAYLHSKDNYRNVRSHLLSGKGYKDWTEKQNLTWEAGTSVEQLDAGGHKFGLAAGVNYNGIFNEVQVSSINYYSSPYYVGLRRGLLQSDSRVVIPLEEAKNISIRMSFMDNQPKYQVGDRNYLFNNSNRIEIYELGYRTALGRLNVDLRPYWMKQRADYHSWLGLGNAAVAWKSSSLRTVADLNFFTQSHRFSLQTDYGYTYKNTAEKPIAPFHSLRVSGNYDNALFGFNAFVQINPYYLSDLLATYANSNYRVYSLGPNTHFEAFGHNLQVQLATMYSYYSFSRSNNLSINGNARWRMKDNWSLTADIFYTFIKGKLLFITDPINPPQPQPLDRYSFNNRQIRIGIEKNFGHRGHYKGYRLQLTCFDDKNNNGIRDSEEPSVESVLIRIGKDAAITDEKGRVKFVDMEAGSFSIQAENNQGWISQGPSTIVLTKNQSMDIPLIKTKSAKGKMHLITNKYLESKPDLSGIRITANDRQGKKYNTLTNEAGEYVFYLPIGFYKLTVETEGMPFVIENSNCEAEVKAEGLTELPSLRYSDQRRKVGVKRF</sequence>